<evidence type="ECO:0000256" key="2">
    <source>
        <dbReference type="ARBA" id="ARBA00022695"/>
    </source>
</evidence>
<protein>
    <recommendedName>
        <fullName evidence="13">CCHC-type domain-containing protein</fullName>
    </recommendedName>
</protein>
<dbReference type="InterPro" id="IPR043502">
    <property type="entry name" value="DNA/RNA_pol_sf"/>
</dbReference>
<keyword evidence="6" id="KW-0863">Zinc-finger</keyword>
<dbReference type="PROSITE" id="PS00141">
    <property type="entry name" value="ASP_PROTEASE"/>
    <property type="match status" value="1"/>
</dbReference>
<feature type="region of interest" description="Disordered" evidence="7">
    <location>
        <begin position="329"/>
        <end position="383"/>
    </location>
</feature>
<feature type="region of interest" description="Disordered" evidence="7">
    <location>
        <begin position="1"/>
        <end position="99"/>
    </location>
</feature>
<keyword evidence="5" id="KW-0378">Hydrolase</keyword>
<keyword evidence="6" id="KW-0862">Zinc</keyword>
<evidence type="ECO:0000259" key="8">
    <source>
        <dbReference type="PROSITE" id="PS50158"/>
    </source>
</evidence>
<keyword evidence="6" id="KW-0479">Metal-binding</keyword>
<feature type="compositionally biased region" description="Polar residues" evidence="7">
    <location>
        <begin position="329"/>
        <end position="341"/>
    </location>
</feature>
<accession>A0ABM1Z2Z5</accession>
<dbReference type="PANTHER" id="PTHR37984">
    <property type="entry name" value="PROTEIN CBG26694"/>
    <property type="match status" value="1"/>
</dbReference>
<reference evidence="11" key="2">
    <citation type="submission" date="2025-05" db="UniProtKB">
        <authorList>
            <consortium name="EnsemblMetazoa"/>
        </authorList>
    </citation>
    <scope>IDENTIFICATION</scope>
    <source>
        <strain evidence="11">Foshan</strain>
    </source>
</reference>
<dbReference type="InterPro" id="IPR043128">
    <property type="entry name" value="Rev_trsase/Diguanyl_cyclase"/>
</dbReference>
<dbReference type="InterPro" id="IPR050951">
    <property type="entry name" value="Retrovirus_Pol_polyprotein"/>
</dbReference>
<dbReference type="PROSITE" id="PS50878">
    <property type="entry name" value="RT_POL"/>
    <property type="match status" value="1"/>
</dbReference>
<dbReference type="EnsemblMetazoa" id="AALFPA23_014528.R21123">
    <property type="protein sequence ID" value="AALFPA23_014528.P21123"/>
    <property type="gene ID" value="AALFPA23_014528"/>
</dbReference>
<keyword evidence="1" id="KW-0808">Transferase</keyword>
<evidence type="ECO:0000256" key="6">
    <source>
        <dbReference type="PROSITE-ProRule" id="PRU00047"/>
    </source>
</evidence>
<dbReference type="GeneID" id="134285433"/>
<dbReference type="PROSITE" id="PS50158">
    <property type="entry name" value="ZF_CCHC"/>
    <property type="match status" value="1"/>
</dbReference>
<dbReference type="InterPro" id="IPR000477">
    <property type="entry name" value="RT_dom"/>
</dbReference>
<dbReference type="SUPFAM" id="SSF56672">
    <property type="entry name" value="DNA/RNA polymerases"/>
    <property type="match status" value="1"/>
</dbReference>
<dbReference type="PROSITE" id="PS50175">
    <property type="entry name" value="ASP_PROT_RETROV"/>
    <property type="match status" value="1"/>
</dbReference>
<dbReference type="InterPro" id="IPR001995">
    <property type="entry name" value="Peptidase_A2_cat"/>
</dbReference>
<evidence type="ECO:0000259" key="10">
    <source>
        <dbReference type="PROSITE" id="PS50878"/>
    </source>
</evidence>
<feature type="domain" description="CCHC-type" evidence="8">
    <location>
        <begin position="407"/>
        <end position="422"/>
    </location>
</feature>
<evidence type="ECO:0000313" key="11">
    <source>
        <dbReference type="EnsemblMetazoa" id="AALFPA23_014528.P21123"/>
    </source>
</evidence>
<evidence type="ECO:0008006" key="13">
    <source>
        <dbReference type="Google" id="ProtNLM"/>
    </source>
</evidence>
<reference evidence="12" key="1">
    <citation type="journal article" date="2015" name="Proc. Natl. Acad. Sci. U.S.A.">
        <title>Genome sequence of the Asian Tiger mosquito, Aedes albopictus, reveals insights into its biology, genetics, and evolution.</title>
        <authorList>
            <person name="Chen X.G."/>
            <person name="Jiang X."/>
            <person name="Gu J."/>
            <person name="Xu M."/>
            <person name="Wu Y."/>
            <person name="Deng Y."/>
            <person name="Zhang C."/>
            <person name="Bonizzoni M."/>
            <person name="Dermauw W."/>
            <person name="Vontas J."/>
            <person name="Armbruster P."/>
            <person name="Huang X."/>
            <person name="Yang Y."/>
            <person name="Zhang H."/>
            <person name="He W."/>
            <person name="Peng H."/>
            <person name="Liu Y."/>
            <person name="Wu K."/>
            <person name="Chen J."/>
            <person name="Lirakis M."/>
            <person name="Topalis P."/>
            <person name="Van Leeuwen T."/>
            <person name="Hall A.B."/>
            <person name="Jiang X."/>
            <person name="Thorpe C."/>
            <person name="Mueller R.L."/>
            <person name="Sun C."/>
            <person name="Waterhouse R.M."/>
            <person name="Yan G."/>
            <person name="Tu Z.J."/>
            <person name="Fang X."/>
            <person name="James A.A."/>
        </authorList>
    </citation>
    <scope>NUCLEOTIDE SEQUENCE [LARGE SCALE GENOMIC DNA]</scope>
    <source>
        <strain evidence="12">Foshan</strain>
    </source>
</reference>
<dbReference type="PANTHER" id="PTHR37984:SF5">
    <property type="entry name" value="PROTEIN NYNRIN-LIKE"/>
    <property type="match status" value="1"/>
</dbReference>
<evidence type="ECO:0000256" key="5">
    <source>
        <dbReference type="ARBA" id="ARBA00022801"/>
    </source>
</evidence>
<dbReference type="SMART" id="SM00343">
    <property type="entry name" value="ZnF_C2HC"/>
    <property type="match status" value="2"/>
</dbReference>
<dbReference type="Gene3D" id="3.10.10.10">
    <property type="entry name" value="HIV Type 1 Reverse Transcriptase, subunit A, domain 1"/>
    <property type="match status" value="1"/>
</dbReference>
<evidence type="ECO:0000313" key="12">
    <source>
        <dbReference type="Proteomes" id="UP000069940"/>
    </source>
</evidence>
<dbReference type="Proteomes" id="UP000069940">
    <property type="component" value="Unassembled WGS sequence"/>
</dbReference>
<dbReference type="Gene3D" id="3.30.70.270">
    <property type="match status" value="1"/>
</dbReference>
<proteinExistence type="predicted"/>
<organism evidence="11 12">
    <name type="scientific">Aedes albopictus</name>
    <name type="common">Asian tiger mosquito</name>
    <name type="synonym">Stegomyia albopicta</name>
    <dbReference type="NCBI Taxonomy" id="7160"/>
    <lineage>
        <taxon>Eukaryota</taxon>
        <taxon>Metazoa</taxon>
        <taxon>Ecdysozoa</taxon>
        <taxon>Arthropoda</taxon>
        <taxon>Hexapoda</taxon>
        <taxon>Insecta</taxon>
        <taxon>Pterygota</taxon>
        <taxon>Neoptera</taxon>
        <taxon>Endopterygota</taxon>
        <taxon>Diptera</taxon>
        <taxon>Nematocera</taxon>
        <taxon>Culicoidea</taxon>
        <taxon>Culicidae</taxon>
        <taxon>Culicinae</taxon>
        <taxon>Aedini</taxon>
        <taxon>Aedes</taxon>
        <taxon>Stegomyia</taxon>
    </lineage>
</organism>
<feature type="domain" description="Peptidase A2" evidence="9">
    <location>
        <begin position="468"/>
        <end position="486"/>
    </location>
</feature>
<dbReference type="SUPFAM" id="SSF57756">
    <property type="entry name" value="Retrovirus zinc finger-like domains"/>
    <property type="match status" value="1"/>
</dbReference>
<feature type="domain" description="Reverse transcriptase" evidence="10">
    <location>
        <begin position="632"/>
        <end position="742"/>
    </location>
</feature>
<evidence type="ECO:0000259" key="9">
    <source>
        <dbReference type="PROSITE" id="PS50175"/>
    </source>
</evidence>
<dbReference type="InterPro" id="IPR036875">
    <property type="entry name" value="Znf_CCHC_sf"/>
</dbReference>
<feature type="compositionally biased region" description="Polar residues" evidence="7">
    <location>
        <begin position="73"/>
        <end position="88"/>
    </location>
</feature>
<dbReference type="Gene3D" id="4.10.60.10">
    <property type="entry name" value="Zinc finger, CCHC-type"/>
    <property type="match status" value="1"/>
</dbReference>
<evidence type="ECO:0000256" key="3">
    <source>
        <dbReference type="ARBA" id="ARBA00022722"/>
    </source>
</evidence>
<evidence type="ECO:0000256" key="7">
    <source>
        <dbReference type="SAM" id="MobiDB-lite"/>
    </source>
</evidence>
<dbReference type="SUPFAM" id="SSF50630">
    <property type="entry name" value="Acid proteases"/>
    <property type="match status" value="1"/>
</dbReference>
<keyword evidence="2" id="KW-0548">Nucleotidyltransferase</keyword>
<keyword evidence="3" id="KW-0540">Nuclease</keyword>
<evidence type="ECO:0000256" key="4">
    <source>
        <dbReference type="ARBA" id="ARBA00022759"/>
    </source>
</evidence>
<keyword evidence="12" id="KW-1185">Reference proteome</keyword>
<name>A0ABM1Z2Z5_AEDAL</name>
<dbReference type="RefSeq" id="XP_062702118.1">
    <property type="nucleotide sequence ID" value="XM_062846134.1"/>
</dbReference>
<keyword evidence="4" id="KW-0255">Endonuclease</keyword>
<dbReference type="InterPro" id="IPR001878">
    <property type="entry name" value="Znf_CCHC"/>
</dbReference>
<dbReference type="InterPro" id="IPR001969">
    <property type="entry name" value="Aspartic_peptidase_AS"/>
</dbReference>
<evidence type="ECO:0000256" key="1">
    <source>
        <dbReference type="ARBA" id="ARBA00022679"/>
    </source>
</evidence>
<dbReference type="InterPro" id="IPR021109">
    <property type="entry name" value="Peptidase_aspartic_dom_sf"/>
</dbReference>
<sequence>MSSNGRYVRAPKYFNEEVSEDECESVLPEEVTSLSDRGNDSSDENCDSDIPSDPVPAAGWSSQDQDDDEPFVNQDTTYSETNRPSGRSENGKIPSDTDERFRRMESVLANITETLHSMNTMRPIPVADQDWCTPSTSHDVTLPTVRWDNIKPFPAGVPANKMWEEWNRYIENFEIAASLSNANDPVRRSQLLFLSIGDELQNIVRAAKLRPSLNDANCYRQFVANIRNHFQAMTDSAAEHEAFSNMRQDKNESSIAFHARLTAKVRLCGYSPTDQDRFVRAQLLKGLRNKELVKAARTYGHDTNYIVQAATRDEAYEAEVATQSGSLDSYSVNRVQRQTARQPPHRDTFRKRPGSGSLLDRSQPKRFRGNQQAPRADLQDRGRRTRCRRCNGVPHSNFTCPALTRNCNSCGERGHYAAACRQTRIRQVQVKTNGSPPREDYGDHDQHVNALSLEDVLVTCRLGSSSPLEMLVDSGADINVISGRDWVRLKQEHMSGKAHLSIIKNRNTKNIHAYGTRTPLAVECSFEAEITAPKHYAPPIQAVFHVVRDGSRSLLGRSTASDMGILHVTTPARNTVSNIESDCKAGIFPKMPGVKVRFSVNRDVPPVKNAYYNVPAAFRQAAKVRLEEMEAQGIIEKVTTAPNWISGMSAVAKGKNDFRLVVNMRAPNRAINREYFRLPLLEEMKVKLHGARYFTKLDLSNAFYHLELHHECRDLTTFLTEVCKGYGELPKLCYFNHVLTIV</sequence>